<dbReference type="SUPFAM" id="SSF53756">
    <property type="entry name" value="UDP-Glycosyltransferase/glycogen phosphorylase"/>
    <property type="match status" value="1"/>
</dbReference>
<dbReference type="PANTHER" id="PTHR30160">
    <property type="entry name" value="TETRAACYLDISACCHARIDE 4'-KINASE-RELATED"/>
    <property type="match status" value="1"/>
</dbReference>
<dbReference type="GO" id="GO:0005829">
    <property type="term" value="C:cytosol"/>
    <property type="evidence" value="ECO:0007669"/>
    <property type="project" value="TreeGrafter"/>
</dbReference>
<dbReference type="Gene3D" id="3.40.50.2000">
    <property type="entry name" value="Glycogen Phosphorylase B"/>
    <property type="match status" value="1"/>
</dbReference>
<organism evidence="1">
    <name type="scientific">bioreactor metagenome</name>
    <dbReference type="NCBI Taxonomy" id="1076179"/>
    <lineage>
        <taxon>unclassified sequences</taxon>
        <taxon>metagenomes</taxon>
        <taxon>ecological metagenomes</taxon>
    </lineage>
</organism>
<proteinExistence type="predicted"/>
<reference evidence="1" key="1">
    <citation type="submission" date="2019-08" db="EMBL/GenBank/DDBJ databases">
        <authorList>
            <person name="Kucharzyk K."/>
            <person name="Murdoch R.W."/>
            <person name="Higgins S."/>
            <person name="Loffler F."/>
        </authorList>
    </citation>
    <scope>NUCLEOTIDE SEQUENCE</scope>
</reference>
<accession>A0A644VPD8</accession>
<evidence type="ECO:0000313" key="1">
    <source>
        <dbReference type="EMBL" id="MPL93127.1"/>
    </source>
</evidence>
<comment type="caution">
    <text evidence="1">The sequence shown here is derived from an EMBL/GenBank/DDBJ whole genome shotgun (WGS) entry which is preliminary data.</text>
</comment>
<dbReference type="GO" id="GO:0008713">
    <property type="term" value="F:ADP-heptose-lipopolysaccharide heptosyltransferase activity"/>
    <property type="evidence" value="ECO:0007669"/>
    <property type="project" value="TreeGrafter"/>
</dbReference>
<dbReference type="InterPro" id="IPR051199">
    <property type="entry name" value="LPS_LOS_Heptosyltrfase"/>
</dbReference>
<name>A0A644VPD8_9ZZZZ</name>
<dbReference type="AlphaFoldDB" id="A0A644VPD8"/>
<dbReference type="EMBL" id="VSSQ01000381">
    <property type="protein sequence ID" value="MPL93127.1"/>
    <property type="molecule type" value="Genomic_DNA"/>
</dbReference>
<sequence>MLKDLNWQRIERTRALKLFIQRHRYKARRTIVSKDELKKCRKILIFMGNSGFGDAIIVTGVIKVLKDKGFEVTVLLEQRLAILFEASKLVDRILVIENKKNLSAELFDETVRDVQYDLLIDFCQGPYLIDNLICLNLYKIFKPKYLVGFNDVFNIFDIPIKHGGDKTHFSKRLGAFLTAIGISDYKIKYTVEIPSKYREETEAFLEQFKGEKIICLNPFASAKNRDFSLDQIIGIAKHLSEKVNVRIILIGEPYQLRRLKNKTLPGNMVINTLNNFFVPHV</sequence>
<protein>
    <submittedName>
        <fullName evidence="1">Uncharacterized protein</fullName>
    </submittedName>
</protein>
<gene>
    <name evidence="1" type="ORF">SDC9_39253</name>
</gene>
<dbReference type="GO" id="GO:0009244">
    <property type="term" value="P:lipopolysaccharide core region biosynthetic process"/>
    <property type="evidence" value="ECO:0007669"/>
    <property type="project" value="TreeGrafter"/>
</dbReference>